<evidence type="ECO:0000256" key="6">
    <source>
        <dbReference type="ARBA" id="ARBA00023004"/>
    </source>
</evidence>
<dbReference type="InterPro" id="IPR008930">
    <property type="entry name" value="Terpenoid_cyclase/PrenylTrfase"/>
</dbReference>
<keyword evidence="5" id="KW-0560">Oxidoreductase</keyword>
<evidence type="ECO:0000256" key="9">
    <source>
        <dbReference type="PIRSR" id="PIRSR602403-1"/>
    </source>
</evidence>
<dbReference type="GO" id="GO:0004497">
    <property type="term" value="F:monooxygenase activity"/>
    <property type="evidence" value="ECO:0007669"/>
    <property type="project" value="UniProtKB-KW"/>
</dbReference>
<dbReference type="Gene3D" id="1.50.10.20">
    <property type="match status" value="2"/>
</dbReference>
<feature type="domain" description="Squalene cyclase C-terminal" evidence="11">
    <location>
        <begin position="340"/>
        <end position="586"/>
    </location>
</feature>
<reference evidence="13" key="1">
    <citation type="submission" date="2020-10" db="EMBL/GenBank/DDBJ databases">
        <title>High-Quality Genome Resource of Clonostachys rosea strain S41 by Oxford Nanopore Long-Read Sequencing.</title>
        <authorList>
            <person name="Wang H."/>
        </authorList>
    </citation>
    <scope>NUCLEOTIDE SEQUENCE</scope>
    <source>
        <strain evidence="13">S41</strain>
    </source>
</reference>
<keyword evidence="8" id="KW-0413">Isomerase</keyword>
<feature type="region of interest" description="Disordered" evidence="10">
    <location>
        <begin position="1"/>
        <end position="26"/>
    </location>
</feature>
<keyword evidence="6 9" id="KW-0408">Iron</keyword>
<dbReference type="NCBIfam" id="TIGR01787">
    <property type="entry name" value="squalene_cyclas"/>
    <property type="match status" value="1"/>
</dbReference>
<dbReference type="GO" id="GO:0016866">
    <property type="term" value="F:intramolecular transferase activity"/>
    <property type="evidence" value="ECO:0007669"/>
    <property type="project" value="InterPro"/>
</dbReference>
<evidence type="ECO:0000256" key="2">
    <source>
        <dbReference type="ARBA" id="ARBA00010617"/>
    </source>
</evidence>
<dbReference type="Pfam" id="PF13249">
    <property type="entry name" value="SQHop_cyclase_N"/>
    <property type="match status" value="1"/>
</dbReference>
<evidence type="ECO:0000256" key="3">
    <source>
        <dbReference type="ARBA" id="ARBA00022723"/>
    </source>
</evidence>
<dbReference type="NCBIfam" id="TIGR01507">
    <property type="entry name" value="hopene_cyclase"/>
    <property type="match status" value="1"/>
</dbReference>
<feature type="domain" description="Squalene cyclase N-terminal" evidence="12">
    <location>
        <begin position="38"/>
        <end position="330"/>
    </location>
</feature>
<evidence type="ECO:0000259" key="12">
    <source>
        <dbReference type="Pfam" id="PF13249"/>
    </source>
</evidence>
<dbReference type="Proteomes" id="UP000616885">
    <property type="component" value="Unassembled WGS sequence"/>
</dbReference>
<name>A0A8H7KDB4_BIOOC</name>
<organism evidence="13 14">
    <name type="scientific">Bionectria ochroleuca</name>
    <name type="common">Gliocladium roseum</name>
    <dbReference type="NCBI Taxonomy" id="29856"/>
    <lineage>
        <taxon>Eukaryota</taxon>
        <taxon>Fungi</taxon>
        <taxon>Dikarya</taxon>
        <taxon>Ascomycota</taxon>
        <taxon>Pezizomycotina</taxon>
        <taxon>Sordariomycetes</taxon>
        <taxon>Hypocreomycetidae</taxon>
        <taxon>Hypocreales</taxon>
        <taxon>Bionectriaceae</taxon>
        <taxon>Clonostachys</taxon>
    </lineage>
</organism>
<dbReference type="AlphaFoldDB" id="A0A8H7KDB4"/>
<evidence type="ECO:0000256" key="10">
    <source>
        <dbReference type="SAM" id="MobiDB-lite"/>
    </source>
</evidence>
<evidence type="ECO:0000313" key="14">
    <source>
        <dbReference type="Proteomes" id="UP000616885"/>
    </source>
</evidence>
<dbReference type="PROSITE" id="PS00086">
    <property type="entry name" value="CYTOCHROME_P450"/>
    <property type="match status" value="1"/>
</dbReference>
<protein>
    <recommendedName>
        <fullName evidence="15">Terpene cyclase/mutase family member</fullName>
    </recommendedName>
</protein>
<comment type="caution">
    <text evidence="13">The sequence shown here is derived from an EMBL/GenBank/DDBJ whole genome shotgun (WGS) entry which is preliminary data.</text>
</comment>
<dbReference type="GO" id="GO:0005811">
    <property type="term" value="C:lipid droplet"/>
    <property type="evidence" value="ECO:0007669"/>
    <property type="project" value="InterPro"/>
</dbReference>
<dbReference type="SUPFAM" id="SSF48264">
    <property type="entry name" value="Cytochrome P450"/>
    <property type="match status" value="1"/>
</dbReference>
<dbReference type="EMBL" id="JADCTT010000008">
    <property type="protein sequence ID" value="KAF9748657.1"/>
    <property type="molecule type" value="Genomic_DNA"/>
</dbReference>
<proteinExistence type="inferred from homology"/>
<dbReference type="GO" id="GO:0016705">
    <property type="term" value="F:oxidoreductase activity, acting on paired donors, with incorporation or reduction of molecular oxygen"/>
    <property type="evidence" value="ECO:0007669"/>
    <property type="project" value="InterPro"/>
</dbReference>
<sequence length="1043" mass="117521">MGSPSSPTTIDNQHGQKNDSSSSFTGNHLSDIKRAITGAVNWAWEVQKDDHWRGEVRTNATITAQQVFFYPLGREPIPDADAYREHLLGEQQDDGSWALAWQTPGDVSTSCEAYLALKILGVSTTSVEMTKAQRWILEAGGVAAVRVFTRIFFAQFGLFPWNSLPQLPMELILLPSNSWINIYRMSYWARTTIVPLLIIAHHQHIYALPNGRSEQNDFLDELWLDPTRKAVPCCPSLWSGIKSGFYTFFFSAVDSLLYYLNGLRNFPLRSLARKRCVEWILEHQEPTGDWGGISPPMHAGVQALILEGFTEKDREIRVAIEAIEKFTWEDASGKRMQSCVSPVWDTVLMTRAMCESGVANQGDDRLQRAASWIERQQIRKCKGDWSHYRSHLQPAGFTFQYHNDWYPDLDDTSAAVISLLRQNPASVTSDTVIKAVEWMCGMQNWDNGWGAFEADNDRLWLNEIPFSDLNALCDPSTSDITGHVLEALGMFSKELLSRGTKDYKYWCVLETVTAASNRAIHFLAVQQETFGAWWGRWGINYVYGTSAVLSALAYFCESDEMVQEMMSAGVRWLKHVQNPDGGWGKALSPTRINGKQEEYGNGVFRIPGSGVLAPKFLEELKRLPEDVLDAAEANFERLQGRYVTPDKDVTHVSGYIRSWITPALGRMRSEIQDEVKNALLQEISQSSEWTEINLCQKTPRIIAMVTGRIFVGLDLCRSARYIEIATDFTKEVMAAAISLTLIPSFLRPLMAPILPQLWLTRRRIVQAEKVLGPTITSRWLQPENLNRREQVDILQLMVEASKNCGRNKKDLVIELLFLNIGAVHSTAMTITHALYWLAAKPDLIDILRKDVLQALATSDGEYSKLSLQQMTKLDSFLKEVLRCSNMVSATIHRKVKKPFTLSNGQLIPSGVTIEIPSICVSSDAGNFTHPDEFDALRFYNIAQQYQDEKTGSYGPVSNTEFSAAESRTLSFGYGRHACPGRFLASAEIKMILGNILTEYEIKLPAGVLERYKNLSFGPYVVIPESLEKDLDTESFVVSQRAPN</sequence>
<evidence type="ECO:0000256" key="5">
    <source>
        <dbReference type="ARBA" id="ARBA00023002"/>
    </source>
</evidence>
<dbReference type="GO" id="GO:0005506">
    <property type="term" value="F:iron ion binding"/>
    <property type="evidence" value="ECO:0007669"/>
    <property type="project" value="InterPro"/>
</dbReference>
<dbReference type="Pfam" id="PF00067">
    <property type="entry name" value="p450"/>
    <property type="match status" value="1"/>
</dbReference>
<dbReference type="PANTHER" id="PTHR46206">
    <property type="entry name" value="CYTOCHROME P450"/>
    <property type="match status" value="1"/>
</dbReference>
<gene>
    <name evidence="13" type="ORF">IM811_016452</name>
</gene>
<dbReference type="CDD" id="cd11041">
    <property type="entry name" value="CYP503A1-like"/>
    <property type="match status" value="1"/>
</dbReference>
<dbReference type="InterPro" id="IPR032696">
    <property type="entry name" value="SQ_cyclase_C"/>
</dbReference>
<dbReference type="InterPro" id="IPR001128">
    <property type="entry name" value="Cyt_P450"/>
</dbReference>
<evidence type="ECO:0000259" key="11">
    <source>
        <dbReference type="Pfam" id="PF13243"/>
    </source>
</evidence>
<keyword evidence="4" id="KW-0677">Repeat</keyword>
<dbReference type="SFLD" id="SFLDG01016">
    <property type="entry name" value="Prenyltransferase_Like_2"/>
    <property type="match status" value="1"/>
</dbReference>
<keyword evidence="7" id="KW-0503">Monooxygenase</keyword>
<dbReference type="SUPFAM" id="SSF81853">
    <property type="entry name" value="Family 10 polysaccharide lyase"/>
    <property type="match status" value="1"/>
</dbReference>
<dbReference type="Gene3D" id="1.10.630.10">
    <property type="entry name" value="Cytochrome P450"/>
    <property type="match status" value="1"/>
</dbReference>
<accession>A0A8H7KDB4</accession>
<dbReference type="SUPFAM" id="SSF48239">
    <property type="entry name" value="Terpenoid cyclases/Protein prenyltransferases"/>
    <property type="match status" value="1"/>
</dbReference>
<dbReference type="PRINTS" id="PR00465">
    <property type="entry name" value="EP450IV"/>
</dbReference>
<dbReference type="Pfam" id="PF13243">
    <property type="entry name" value="SQHop_cyclase_C"/>
    <property type="match status" value="1"/>
</dbReference>
<evidence type="ECO:0000256" key="8">
    <source>
        <dbReference type="ARBA" id="ARBA00023235"/>
    </source>
</evidence>
<dbReference type="InterPro" id="IPR017972">
    <property type="entry name" value="Cyt_P450_CS"/>
</dbReference>
<dbReference type="InterPro" id="IPR018333">
    <property type="entry name" value="Squalene_cyclase"/>
</dbReference>
<keyword evidence="3 9" id="KW-0479">Metal-binding</keyword>
<dbReference type="InterPro" id="IPR036396">
    <property type="entry name" value="Cyt_P450_sf"/>
</dbReference>
<feature type="binding site" description="axial binding residue" evidence="9">
    <location>
        <position position="978"/>
    </location>
    <ligand>
        <name>heme</name>
        <dbReference type="ChEBI" id="CHEBI:30413"/>
    </ligand>
    <ligandPart>
        <name>Fe</name>
        <dbReference type="ChEBI" id="CHEBI:18248"/>
    </ligandPart>
</feature>
<dbReference type="GO" id="GO:0016104">
    <property type="term" value="P:triterpenoid biosynthetic process"/>
    <property type="evidence" value="ECO:0007669"/>
    <property type="project" value="InterPro"/>
</dbReference>
<keyword evidence="9" id="KW-0349">Heme</keyword>
<dbReference type="GO" id="GO:0020037">
    <property type="term" value="F:heme binding"/>
    <property type="evidence" value="ECO:0007669"/>
    <property type="project" value="InterPro"/>
</dbReference>
<evidence type="ECO:0008006" key="15">
    <source>
        <dbReference type="Google" id="ProtNLM"/>
    </source>
</evidence>
<evidence type="ECO:0000256" key="1">
    <source>
        <dbReference type="ARBA" id="ARBA00001971"/>
    </source>
</evidence>
<dbReference type="InterPro" id="IPR002403">
    <property type="entry name" value="Cyt_P450_E_grp-IV"/>
</dbReference>
<evidence type="ECO:0000256" key="4">
    <source>
        <dbReference type="ARBA" id="ARBA00022737"/>
    </source>
</evidence>
<evidence type="ECO:0000256" key="7">
    <source>
        <dbReference type="ARBA" id="ARBA00023033"/>
    </source>
</evidence>
<comment type="similarity">
    <text evidence="2">Belongs to the cytochrome P450 family.</text>
</comment>
<evidence type="ECO:0000313" key="13">
    <source>
        <dbReference type="EMBL" id="KAF9748657.1"/>
    </source>
</evidence>
<dbReference type="InterPro" id="IPR032697">
    <property type="entry name" value="SQ_cyclase_N"/>
</dbReference>
<dbReference type="InterPro" id="IPR006400">
    <property type="entry name" value="Hopene-cyclase"/>
</dbReference>
<comment type="cofactor">
    <cofactor evidence="1 9">
        <name>heme</name>
        <dbReference type="ChEBI" id="CHEBI:30413"/>
    </cofactor>
</comment>